<dbReference type="Pfam" id="PF09361">
    <property type="entry name" value="Phasin_2"/>
    <property type="match status" value="1"/>
</dbReference>
<evidence type="ECO:0000259" key="1">
    <source>
        <dbReference type="Pfam" id="PF09361"/>
    </source>
</evidence>
<proteinExistence type="predicted"/>
<accession>A0AA48M2W8</accession>
<reference evidence="2" key="1">
    <citation type="submission" date="2023-07" db="EMBL/GenBank/DDBJ databases">
        <authorList>
            <person name="Pelsma A.J. K."/>
        </authorList>
    </citation>
    <scope>NUCLEOTIDE SEQUENCE</scope>
</reference>
<name>A0AA48M2W8_9ZZZZ</name>
<feature type="domain" description="Phasin" evidence="1">
    <location>
        <begin position="31"/>
        <end position="112"/>
    </location>
</feature>
<dbReference type="EMBL" id="OY288114">
    <property type="protein sequence ID" value="CAJ0882516.1"/>
    <property type="molecule type" value="Genomic_DNA"/>
</dbReference>
<sequence length="129" mass="14238">MFSGLQEKVAPMFNSFQDMQKFFADPFASPFEGLTKPTREAAMKLGAITAETTDYAKKSFEKGQAHFEKLAGVKSPEEAFQLQTSFAKSAYDDCIGRIEKITEMYSDLVKAAVPQADNPLPKKAATKGR</sequence>
<gene>
    <name evidence="2" type="ORF">AMST5_03344</name>
</gene>
<dbReference type="InterPro" id="IPR018968">
    <property type="entry name" value="Phasin"/>
</dbReference>
<organism evidence="2">
    <name type="scientific">freshwater sediment metagenome</name>
    <dbReference type="NCBI Taxonomy" id="556182"/>
    <lineage>
        <taxon>unclassified sequences</taxon>
        <taxon>metagenomes</taxon>
        <taxon>ecological metagenomes</taxon>
    </lineage>
</organism>
<protein>
    <recommendedName>
        <fullName evidence="1">Phasin domain-containing protein</fullName>
    </recommendedName>
</protein>
<evidence type="ECO:0000313" key="2">
    <source>
        <dbReference type="EMBL" id="CAJ0882516.1"/>
    </source>
</evidence>
<dbReference type="AlphaFoldDB" id="A0AA48M2W8"/>